<dbReference type="EMBL" id="QVIG01000001">
    <property type="protein sequence ID" value="RGD59796.1"/>
    <property type="molecule type" value="Genomic_DNA"/>
</dbReference>
<dbReference type="InterPro" id="IPR013149">
    <property type="entry name" value="ADH-like_C"/>
</dbReference>
<dbReference type="Pfam" id="PF00107">
    <property type="entry name" value="ADH_zinc_N"/>
    <property type="match status" value="1"/>
</dbReference>
<evidence type="ECO:0000256" key="2">
    <source>
        <dbReference type="ARBA" id="ARBA00023002"/>
    </source>
</evidence>
<keyword evidence="1" id="KW-0521">NADP</keyword>
<dbReference type="Pfam" id="PF08240">
    <property type="entry name" value="ADH_N"/>
    <property type="match status" value="1"/>
</dbReference>
<feature type="domain" description="Enoyl reductase (ER)" evidence="4">
    <location>
        <begin position="10"/>
        <end position="342"/>
    </location>
</feature>
<dbReference type="AlphaFoldDB" id="A0A372ZV77"/>
<dbReference type="Proteomes" id="UP000263377">
    <property type="component" value="Unassembled WGS sequence"/>
</dbReference>
<dbReference type="RefSeq" id="WP_117487946.1">
    <property type="nucleotide sequence ID" value="NZ_QVIG01000001.1"/>
</dbReference>
<organism evidence="5 6">
    <name type="scientific">Kitasatospora xanthocidica</name>
    <dbReference type="NCBI Taxonomy" id="83382"/>
    <lineage>
        <taxon>Bacteria</taxon>
        <taxon>Bacillati</taxon>
        <taxon>Actinomycetota</taxon>
        <taxon>Actinomycetes</taxon>
        <taxon>Kitasatosporales</taxon>
        <taxon>Streptomycetaceae</taxon>
        <taxon>Kitasatospora</taxon>
    </lineage>
</organism>
<dbReference type="SUPFAM" id="SSF50129">
    <property type="entry name" value="GroES-like"/>
    <property type="match status" value="1"/>
</dbReference>
<dbReference type="PANTHER" id="PTHR48106">
    <property type="entry name" value="QUINONE OXIDOREDUCTASE PIG3-RELATED"/>
    <property type="match status" value="1"/>
</dbReference>
<evidence type="ECO:0000313" key="6">
    <source>
        <dbReference type="Proteomes" id="UP000263377"/>
    </source>
</evidence>
<dbReference type="InterPro" id="IPR020843">
    <property type="entry name" value="ER"/>
</dbReference>
<feature type="region of interest" description="Disordered" evidence="3">
    <location>
        <begin position="197"/>
        <end position="217"/>
    </location>
</feature>
<evidence type="ECO:0000256" key="3">
    <source>
        <dbReference type="SAM" id="MobiDB-lite"/>
    </source>
</evidence>
<dbReference type="SUPFAM" id="SSF51735">
    <property type="entry name" value="NAD(P)-binding Rossmann-fold domains"/>
    <property type="match status" value="1"/>
</dbReference>
<accession>A0A372ZV77</accession>
<name>A0A372ZV77_9ACTN</name>
<comment type="caution">
    <text evidence="5">The sequence shown here is derived from an EMBL/GenBank/DDBJ whole genome shotgun (WGS) entry which is preliminary data.</text>
</comment>
<evidence type="ECO:0000313" key="5">
    <source>
        <dbReference type="EMBL" id="RGD59796.1"/>
    </source>
</evidence>
<keyword evidence="6" id="KW-1185">Reference proteome</keyword>
<proteinExistence type="predicted"/>
<dbReference type="InterPro" id="IPR011032">
    <property type="entry name" value="GroES-like_sf"/>
</dbReference>
<sequence>MRALVMTAPGGAENSQVREVPVPHPGPGQVAVDVAHAGLNFVDVMTRRGDAAYAAEWPYRPGKEVSGTVRELGAGVTGLAVGDRVVAAPVGAGLAEVVVAEAALTVPLPDGVALREAAAVPLGLATSVLLLTDAGRFTAGDTVLVHSAGGGIGNAVARLVPLLGGGRLIGTVGRPEKAAAALASGYDHVFARGAADGPGADGSGSGESGSGGGPAEAIRAATGGRGVDLVLDPLGTAALDLDLAVAAPGARIVLFGNAGGGAVADLPPLGRLMAGNLTVTGFSHRGLAATAPERLARAVRRVLGLLADGGLVLPVTELPGLDAVPAAHDAMQEGRATGKYVVRVGG</sequence>
<dbReference type="Gene3D" id="3.90.180.10">
    <property type="entry name" value="Medium-chain alcohol dehydrogenases, catalytic domain"/>
    <property type="match status" value="1"/>
</dbReference>
<dbReference type="InterPro" id="IPR013154">
    <property type="entry name" value="ADH-like_N"/>
</dbReference>
<protein>
    <submittedName>
        <fullName evidence="5">Oxidoreductase</fullName>
    </submittedName>
</protein>
<reference evidence="5 6" key="1">
    <citation type="submission" date="2018-08" db="EMBL/GenBank/DDBJ databases">
        <title>Diversity &amp; Physiological Properties of Lignin-Decomposing Actinobacteria from Soil.</title>
        <authorList>
            <person name="Roh S.G."/>
            <person name="Kim S.B."/>
        </authorList>
    </citation>
    <scope>NUCLEOTIDE SEQUENCE [LARGE SCALE GENOMIC DNA]</scope>
    <source>
        <strain evidence="5 6">MMS17-GH009</strain>
    </source>
</reference>
<evidence type="ECO:0000259" key="4">
    <source>
        <dbReference type="SMART" id="SM00829"/>
    </source>
</evidence>
<keyword evidence="2" id="KW-0560">Oxidoreductase</keyword>
<gene>
    <name evidence="5" type="ORF">DR950_20210</name>
</gene>
<evidence type="ECO:0000256" key="1">
    <source>
        <dbReference type="ARBA" id="ARBA00022857"/>
    </source>
</evidence>
<feature type="compositionally biased region" description="Gly residues" evidence="3">
    <location>
        <begin position="199"/>
        <end position="214"/>
    </location>
</feature>
<dbReference type="GO" id="GO:0070402">
    <property type="term" value="F:NADPH binding"/>
    <property type="evidence" value="ECO:0007669"/>
    <property type="project" value="TreeGrafter"/>
</dbReference>
<dbReference type="SMART" id="SM00829">
    <property type="entry name" value="PKS_ER"/>
    <property type="match status" value="1"/>
</dbReference>
<dbReference type="Gene3D" id="3.40.50.720">
    <property type="entry name" value="NAD(P)-binding Rossmann-like Domain"/>
    <property type="match status" value="1"/>
</dbReference>
<dbReference type="GO" id="GO:0016651">
    <property type="term" value="F:oxidoreductase activity, acting on NAD(P)H"/>
    <property type="evidence" value="ECO:0007669"/>
    <property type="project" value="TreeGrafter"/>
</dbReference>
<dbReference type="InterPro" id="IPR036291">
    <property type="entry name" value="NAD(P)-bd_dom_sf"/>
</dbReference>